<keyword evidence="3" id="KW-1185">Reference proteome</keyword>
<proteinExistence type="predicted"/>
<dbReference type="Proteomes" id="UP000228934">
    <property type="component" value="Unassembled WGS sequence"/>
</dbReference>
<evidence type="ECO:0000313" key="3">
    <source>
        <dbReference type="Proteomes" id="UP000228934"/>
    </source>
</evidence>
<accession>A0A2G9RN77</accession>
<feature type="non-terminal residue" evidence="2">
    <location>
        <position position="59"/>
    </location>
</feature>
<evidence type="ECO:0000256" key="1">
    <source>
        <dbReference type="SAM" id="MobiDB-lite"/>
    </source>
</evidence>
<organism evidence="2 3">
    <name type="scientific">Aquarana catesbeiana</name>
    <name type="common">American bullfrog</name>
    <name type="synonym">Rana catesbeiana</name>
    <dbReference type="NCBI Taxonomy" id="8400"/>
    <lineage>
        <taxon>Eukaryota</taxon>
        <taxon>Metazoa</taxon>
        <taxon>Chordata</taxon>
        <taxon>Craniata</taxon>
        <taxon>Vertebrata</taxon>
        <taxon>Euteleostomi</taxon>
        <taxon>Amphibia</taxon>
        <taxon>Batrachia</taxon>
        <taxon>Anura</taxon>
        <taxon>Neobatrachia</taxon>
        <taxon>Ranoidea</taxon>
        <taxon>Ranidae</taxon>
        <taxon>Aquarana</taxon>
    </lineage>
</organism>
<sequence>MIYDDVENGEEGRTSSLDYEWSSSEFESYEDQSDSESKHGVPNSFLRGGNKRHEPQTSC</sequence>
<dbReference type="AlphaFoldDB" id="A0A2G9RN77"/>
<reference evidence="3" key="1">
    <citation type="journal article" date="2017" name="Nat. Commun.">
        <title>The North American bullfrog draft genome provides insight into hormonal regulation of long noncoding RNA.</title>
        <authorList>
            <person name="Hammond S.A."/>
            <person name="Warren R.L."/>
            <person name="Vandervalk B.P."/>
            <person name="Kucuk E."/>
            <person name="Khan H."/>
            <person name="Gibb E.A."/>
            <person name="Pandoh P."/>
            <person name="Kirk H."/>
            <person name="Zhao Y."/>
            <person name="Jones M."/>
            <person name="Mungall A.J."/>
            <person name="Coope R."/>
            <person name="Pleasance S."/>
            <person name="Moore R.A."/>
            <person name="Holt R.A."/>
            <person name="Round J.M."/>
            <person name="Ohora S."/>
            <person name="Walle B.V."/>
            <person name="Veldhoen N."/>
            <person name="Helbing C.C."/>
            <person name="Birol I."/>
        </authorList>
    </citation>
    <scope>NUCLEOTIDE SEQUENCE [LARGE SCALE GENOMIC DNA]</scope>
</reference>
<protein>
    <submittedName>
        <fullName evidence="2">Uncharacterized protein</fullName>
    </submittedName>
</protein>
<feature type="region of interest" description="Disordered" evidence="1">
    <location>
        <begin position="1"/>
        <end position="59"/>
    </location>
</feature>
<gene>
    <name evidence="2" type="ORF">AB205_0105860</name>
</gene>
<dbReference type="EMBL" id="KV935135">
    <property type="protein sequence ID" value="PIO29314.1"/>
    <property type="molecule type" value="Genomic_DNA"/>
</dbReference>
<name>A0A2G9RN77_AQUCT</name>
<evidence type="ECO:0000313" key="2">
    <source>
        <dbReference type="EMBL" id="PIO29314.1"/>
    </source>
</evidence>